<keyword evidence="5 9" id="KW-0997">Cell inner membrane</keyword>
<dbReference type="Gene3D" id="2.40.50.100">
    <property type="match status" value="1"/>
</dbReference>
<feature type="domain" description="AprE-like beta-barrel" evidence="12">
    <location>
        <begin position="332"/>
        <end position="425"/>
    </location>
</feature>
<evidence type="ECO:0000256" key="4">
    <source>
        <dbReference type="ARBA" id="ARBA00022475"/>
    </source>
</evidence>
<evidence type="ECO:0000256" key="1">
    <source>
        <dbReference type="ARBA" id="ARBA00004377"/>
    </source>
</evidence>
<gene>
    <name evidence="13" type="ORF">VITFI_CDS0711</name>
</gene>
<dbReference type="GO" id="GO:0005886">
    <property type="term" value="C:plasma membrane"/>
    <property type="evidence" value="ECO:0007669"/>
    <property type="project" value="UniProtKB-SubCell"/>
</dbReference>
<keyword evidence="4 9" id="KW-1003">Cell membrane</keyword>
<keyword evidence="14" id="KW-1185">Reference proteome</keyword>
<reference evidence="13 14" key="1">
    <citation type="submission" date="2017-07" db="EMBL/GenBank/DDBJ databases">
        <title>Complete Genome Sequence of the cosmetic ferment Vitreoscilla filiformis (ATCC15551).</title>
        <authorList>
            <person name="Contreras S."/>
            <person name="Sagory-Zalkind P."/>
            <person name="Blanquart H."/>
            <person name="Iltis A."/>
            <person name="Morand S.C."/>
        </authorList>
    </citation>
    <scope>NUCLEOTIDE SEQUENCE [LARGE SCALE GENOMIC DNA]</scope>
    <source>
        <strain evidence="13 14">ATCC 15551</strain>
    </source>
</reference>
<dbReference type="PANTHER" id="PTHR30386">
    <property type="entry name" value="MEMBRANE FUSION SUBUNIT OF EMRAB-TOLC MULTIDRUG EFFLUX PUMP"/>
    <property type="match status" value="1"/>
</dbReference>
<evidence type="ECO:0000313" key="14">
    <source>
        <dbReference type="Proteomes" id="UP000199729"/>
    </source>
</evidence>
<sequence>MSMSSPSTPPAWLVPFLPPAQALELDGPSPRSRAVLYTLVALVLVSVLWSALAQIDKMVIGRGRIVVPTRNLVVQPLETGVLRSIDVHIGQKVAKGTVLATLDPTFATADANALTSRSQALGWQVQRLNAEAHSDRTAFRASAPGDGPEAQLQRQLLDERRAMYAAKVLQYEETIRRLQASQETNRQDQEVLARRLKALQQLEDMHRELADERYIAPAQKLSMEERRIDVEREHRQAVNRAQELGRELASTRAELLAFQKTFRQDAMEQLTSVTQQRRETDEQLAKAQLRARLVTLTAPEDAIVLAIENRSIGSVMKEAEPLFSLVPQNQTLEAEVEITPSEIADVRVGDTVRLKLDAYPFQKHGAAQGKIIALTPDALTRQGAMGENISYYMARVAFTHVKLEQLPAAPTLLPGMTLSGEVVTGQRSVLSFFTYPIWRVMDESLRER</sequence>
<evidence type="ECO:0000259" key="11">
    <source>
        <dbReference type="Pfam" id="PF25994"/>
    </source>
</evidence>
<evidence type="ECO:0000256" key="9">
    <source>
        <dbReference type="RuleBase" id="RU365093"/>
    </source>
</evidence>
<keyword evidence="6 9" id="KW-0812">Transmembrane</keyword>
<evidence type="ECO:0000313" key="13">
    <source>
        <dbReference type="EMBL" id="ASM76490.1"/>
    </source>
</evidence>
<feature type="domain" description="AprE-like long alpha-helical hairpin" evidence="11">
    <location>
        <begin position="108"/>
        <end position="288"/>
    </location>
</feature>
<dbReference type="InterPro" id="IPR058982">
    <property type="entry name" value="Beta-barrel_AprE"/>
</dbReference>
<dbReference type="InterPro" id="IPR010129">
    <property type="entry name" value="T1SS_HlyD"/>
</dbReference>
<dbReference type="KEGG" id="vff:VITFI_CDS0711"/>
<dbReference type="GO" id="GO:0015031">
    <property type="term" value="P:protein transport"/>
    <property type="evidence" value="ECO:0007669"/>
    <property type="project" value="InterPro"/>
</dbReference>
<evidence type="ECO:0000256" key="2">
    <source>
        <dbReference type="ARBA" id="ARBA00009477"/>
    </source>
</evidence>
<keyword evidence="3 9" id="KW-0813">Transport</keyword>
<dbReference type="InterPro" id="IPR058781">
    <property type="entry name" value="HH_AprE-like"/>
</dbReference>
<comment type="similarity">
    <text evidence="2 9">Belongs to the membrane fusion protein (MFP) (TC 8.A.1) family.</text>
</comment>
<feature type="coiled-coil region" evidence="10">
    <location>
        <begin position="192"/>
        <end position="290"/>
    </location>
</feature>
<evidence type="ECO:0000256" key="5">
    <source>
        <dbReference type="ARBA" id="ARBA00022519"/>
    </source>
</evidence>
<dbReference type="PRINTS" id="PR01490">
    <property type="entry name" value="RTXTOXIND"/>
</dbReference>
<evidence type="ECO:0000256" key="7">
    <source>
        <dbReference type="ARBA" id="ARBA00022989"/>
    </source>
</evidence>
<dbReference type="Pfam" id="PF25994">
    <property type="entry name" value="HH_AprE"/>
    <property type="match status" value="1"/>
</dbReference>
<protein>
    <recommendedName>
        <fullName evidence="9">Membrane fusion protein (MFP) family protein</fullName>
    </recommendedName>
</protein>
<organism evidence="13 14">
    <name type="scientific">Vitreoscilla filiformis</name>
    <dbReference type="NCBI Taxonomy" id="63"/>
    <lineage>
        <taxon>Bacteria</taxon>
        <taxon>Pseudomonadati</taxon>
        <taxon>Pseudomonadota</taxon>
        <taxon>Betaproteobacteria</taxon>
        <taxon>Neisseriales</taxon>
        <taxon>Neisseriaceae</taxon>
        <taxon>Vitreoscilla</taxon>
    </lineage>
</organism>
<comment type="subcellular location">
    <subcellularLocation>
        <location evidence="1 9">Cell inner membrane</location>
        <topology evidence="1 9">Single-pass membrane protein</topology>
    </subcellularLocation>
</comment>
<evidence type="ECO:0000256" key="10">
    <source>
        <dbReference type="SAM" id="Coils"/>
    </source>
</evidence>
<dbReference type="NCBIfam" id="TIGR01843">
    <property type="entry name" value="type_I_hlyD"/>
    <property type="match status" value="1"/>
</dbReference>
<evidence type="ECO:0000256" key="8">
    <source>
        <dbReference type="ARBA" id="ARBA00023136"/>
    </source>
</evidence>
<proteinExistence type="inferred from homology"/>
<evidence type="ECO:0000259" key="12">
    <source>
        <dbReference type="Pfam" id="PF26002"/>
    </source>
</evidence>
<dbReference type="EMBL" id="CP022423">
    <property type="protein sequence ID" value="ASM76490.1"/>
    <property type="molecule type" value="Genomic_DNA"/>
</dbReference>
<dbReference type="PANTHER" id="PTHR30386:SF26">
    <property type="entry name" value="TRANSPORT PROTEIN COMB"/>
    <property type="match status" value="1"/>
</dbReference>
<dbReference type="AlphaFoldDB" id="A0A221KCC6"/>
<evidence type="ECO:0000256" key="3">
    <source>
        <dbReference type="ARBA" id="ARBA00022448"/>
    </source>
</evidence>
<name>A0A221KCC6_VITFI</name>
<keyword evidence="10" id="KW-0175">Coiled coil</keyword>
<keyword evidence="7 9" id="KW-1133">Transmembrane helix</keyword>
<keyword evidence="8 9" id="KW-0472">Membrane</keyword>
<accession>A0A221KCC6</accession>
<evidence type="ECO:0000256" key="6">
    <source>
        <dbReference type="ARBA" id="ARBA00022692"/>
    </source>
</evidence>
<dbReference type="Gene3D" id="2.40.30.170">
    <property type="match status" value="1"/>
</dbReference>
<feature type="transmembrane region" description="Helical" evidence="9">
    <location>
        <begin position="32"/>
        <end position="52"/>
    </location>
</feature>
<dbReference type="InterPro" id="IPR050739">
    <property type="entry name" value="MFP"/>
</dbReference>
<dbReference type="Pfam" id="PF26002">
    <property type="entry name" value="Beta-barrel_AprE"/>
    <property type="match status" value="1"/>
</dbReference>
<dbReference type="Proteomes" id="UP000199729">
    <property type="component" value="Chromosome"/>
</dbReference>